<dbReference type="HOGENOM" id="CLU_121823_2_0_9"/>
<dbReference type="GO" id="GO:0016075">
    <property type="term" value="P:rRNA catabolic process"/>
    <property type="evidence" value="ECO:0007669"/>
    <property type="project" value="TreeGrafter"/>
</dbReference>
<dbReference type="GO" id="GO:0003677">
    <property type="term" value="F:DNA binding"/>
    <property type="evidence" value="ECO:0007669"/>
    <property type="project" value="InterPro"/>
</dbReference>
<dbReference type="GO" id="GO:0004521">
    <property type="term" value="F:RNA endonuclease activity"/>
    <property type="evidence" value="ECO:0007669"/>
    <property type="project" value="TreeGrafter"/>
</dbReference>
<dbReference type="Pfam" id="PF02452">
    <property type="entry name" value="PemK_toxin"/>
    <property type="match status" value="1"/>
</dbReference>
<reference evidence="4" key="1">
    <citation type="journal article" date="2013" name="Genome Announc.">
        <title>Whole-Genome Sequencing of Lactobacillus shenzhenensis Strain LY-73T.</title>
        <authorList>
            <person name="Lin Z."/>
            <person name="Liu Z."/>
            <person name="Yang R."/>
            <person name="Zou Y."/>
            <person name="Wan D."/>
            <person name="Chen J."/>
            <person name="Guo M."/>
            <person name="Zhao J."/>
            <person name="Fang C."/>
            <person name="Yang R."/>
            <person name="Liu F."/>
        </authorList>
    </citation>
    <scope>NUCLEOTIDE SEQUENCE [LARGE SCALE GENOMIC DNA]</scope>
    <source>
        <strain evidence="4">LY-73</strain>
    </source>
</reference>
<dbReference type="Gene3D" id="2.30.30.110">
    <property type="match status" value="1"/>
</dbReference>
<dbReference type="RefSeq" id="WP_022530392.1">
    <property type="nucleotide sequence ID" value="NZ_KI271600.1"/>
</dbReference>
<gene>
    <name evidence="3" type="ORF">L248_1060</name>
</gene>
<evidence type="ECO:0000313" key="4">
    <source>
        <dbReference type="Proteomes" id="UP000030647"/>
    </source>
</evidence>
<evidence type="ECO:0000256" key="2">
    <source>
        <dbReference type="ARBA" id="ARBA00022649"/>
    </source>
</evidence>
<dbReference type="OrthoDB" id="9808744at2"/>
<accession>U4TS36</accession>
<dbReference type="AlphaFoldDB" id="U4TS36"/>
<evidence type="ECO:0000313" key="3">
    <source>
        <dbReference type="EMBL" id="ERL64292.1"/>
    </source>
</evidence>
<dbReference type="InterPro" id="IPR011067">
    <property type="entry name" value="Plasmid_toxin/cell-grow_inhib"/>
</dbReference>
<keyword evidence="4" id="KW-1185">Reference proteome</keyword>
<dbReference type="STRING" id="1231336.L248_1060"/>
<protein>
    <submittedName>
        <fullName evidence="3">Uncharacterized protein</fullName>
    </submittedName>
</protein>
<dbReference type="PANTHER" id="PTHR33988:SF3">
    <property type="entry name" value="ENDORIBONUCLEASE TOXIN CHPB-RELATED"/>
    <property type="match status" value="1"/>
</dbReference>
<dbReference type="Proteomes" id="UP000030647">
    <property type="component" value="Unassembled WGS sequence"/>
</dbReference>
<dbReference type="SUPFAM" id="SSF50118">
    <property type="entry name" value="Cell growth inhibitor/plasmid maintenance toxic component"/>
    <property type="match status" value="1"/>
</dbReference>
<dbReference type="GO" id="GO:0006402">
    <property type="term" value="P:mRNA catabolic process"/>
    <property type="evidence" value="ECO:0007669"/>
    <property type="project" value="TreeGrafter"/>
</dbReference>
<dbReference type="eggNOG" id="COG2337">
    <property type="taxonomic scope" value="Bacteria"/>
</dbReference>
<dbReference type="InterPro" id="IPR003477">
    <property type="entry name" value="PemK-like"/>
</dbReference>
<dbReference type="EMBL" id="KI271600">
    <property type="protein sequence ID" value="ERL64292.1"/>
    <property type="molecule type" value="Genomic_DNA"/>
</dbReference>
<organism evidence="3 4">
    <name type="scientific">Schleiferilactobacillus shenzhenensis LY-73</name>
    <dbReference type="NCBI Taxonomy" id="1231336"/>
    <lineage>
        <taxon>Bacteria</taxon>
        <taxon>Bacillati</taxon>
        <taxon>Bacillota</taxon>
        <taxon>Bacilli</taxon>
        <taxon>Lactobacillales</taxon>
        <taxon>Lactobacillaceae</taxon>
        <taxon>Schleiferilactobacillus</taxon>
    </lineage>
</organism>
<proteinExistence type="inferred from homology"/>
<evidence type="ECO:0000256" key="1">
    <source>
        <dbReference type="ARBA" id="ARBA00007521"/>
    </source>
</evidence>
<keyword evidence="2" id="KW-1277">Toxin-antitoxin system</keyword>
<dbReference type="PANTHER" id="PTHR33988">
    <property type="entry name" value="ENDORIBONUCLEASE MAZF-RELATED"/>
    <property type="match status" value="1"/>
</dbReference>
<comment type="similarity">
    <text evidence="1">Belongs to the PemK/MazF family.</text>
</comment>
<sequence>MPAQQDVIWIDFDPAVGVEIEKRCPAVVLSHRGYSQLTNLVVVAPITHAKDNQLQEDGYFVPIKVGNVDGFANLLQFFTYDYRRRNAEYVGLLPTPEYFRIRSMVLDILR</sequence>
<name>U4TS36_9LACO</name>